<dbReference type="Proteomes" id="UP001597085">
    <property type="component" value="Unassembled WGS sequence"/>
</dbReference>
<sequence length="395" mass="43039">MARVQLENVSKHYDDVTAVNDMNLDIRHGEFICLVGPSGCGKSTTMEMVAGLTKPSEGTVRIGERDVTNLPPKDRGISMVFQNIALFPHMDVYENISFGLRLRDYEKEEIDRRVDDAAEVVELGGMLDRMPDEMSGGQRQRVAIARAIVRDPDVFLMDEPLANLDAKLRVHMRTQLQRLHRELDTTIIYVTHNQAEAMTMSDRIAVLDTGELQQIAPPLVCYNEPANLFVATFIGSPSMNTIPGSVTDTGFSSAYGDVHVEFDPTAVGVTPGQEVTLGVRPEDVYSSDLRDEVAHSTQAVSTRSDVLEPMGDEIFVYLVTEDVDLGGSMEEGSDPGEILMSVGPDSDITEGQDVDVVLDRSKLHLFDENGDAIAHGLVETPGAGAAGEAEAEGDD</sequence>
<evidence type="ECO:0000256" key="4">
    <source>
        <dbReference type="ARBA" id="ARBA00022840"/>
    </source>
</evidence>
<comment type="catalytic activity">
    <reaction evidence="5">
        <text>D-xylose(out) + ATP + H2O = D-xylose(in) + ADP + phosphate + H(+)</text>
        <dbReference type="Rhea" id="RHEA:29899"/>
        <dbReference type="ChEBI" id="CHEBI:15377"/>
        <dbReference type="ChEBI" id="CHEBI:15378"/>
        <dbReference type="ChEBI" id="CHEBI:30616"/>
        <dbReference type="ChEBI" id="CHEBI:43474"/>
        <dbReference type="ChEBI" id="CHEBI:53455"/>
        <dbReference type="ChEBI" id="CHEBI:456216"/>
        <dbReference type="EC" id="7.5.2.13"/>
    </reaction>
    <physiologicalReaction direction="left-to-right" evidence="5">
        <dbReference type="Rhea" id="RHEA:29900"/>
    </physiologicalReaction>
</comment>
<dbReference type="PROSITE" id="PS00211">
    <property type="entry name" value="ABC_TRANSPORTER_1"/>
    <property type="match status" value="1"/>
</dbReference>
<keyword evidence="2" id="KW-0813">Transport</keyword>
<dbReference type="InterPro" id="IPR003439">
    <property type="entry name" value="ABC_transporter-like_ATP-bd"/>
</dbReference>
<comment type="similarity">
    <text evidence="8">Belongs to the ABC transporter superfamily. Carbohydrate uptake transporter-1 (CUT1) (TC 3.A.1.1) family.</text>
</comment>
<dbReference type="GO" id="GO:0022857">
    <property type="term" value="F:transmembrane transporter activity"/>
    <property type="evidence" value="ECO:0007669"/>
    <property type="project" value="UniProtKB-ARBA"/>
</dbReference>
<dbReference type="InterPro" id="IPR008995">
    <property type="entry name" value="Mo/tungstate-bd_C_term_dom"/>
</dbReference>
<dbReference type="Gene3D" id="2.40.50.100">
    <property type="match status" value="1"/>
</dbReference>
<dbReference type="FunFam" id="3.40.50.300:FF:000042">
    <property type="entry name" value="Maltose/maltodextrin ABC transporter, ATP-binding protein"/>
    <property type="match status" value="1"/>
</dbReference>
<keyword evidence="13" id="KW-1185">Reference proteome</keyword>
<evidence type="ECO:0000256" key="2">
    <source>
        <dbReference type="ARBA" id="ARBA00022448"/>
    </source>
</evidence>
<dbReference type="Pfam" id="PF17912">
    <property type="entry name" value="OB_MalK"/>
    <property type="match status" value="1"/>
</dbReference>
<dbReference type="SUPFAM" id="SSF50331">
    <property type="entry name" value="MOP-like"/>
    <property type="match status" value="1"/>
</dbReference>
<comment type="caution">
    <text evidence="12">The sequence shown here is derived from an EMBL/GenBank/DDBJ whole genome shotgun (WGS) entry which is preliminary data.</text>
</comment>
<gene>
    <name evidence="12" type="ORF">ACFSBX_02785</name>
</gene>
<dbReference type="SUPFAM" id="SSF52540">
    <property type="entry name" value="P-loop containing nucleoside triphosphate hydrolases"/>
    <property type="match status" value="1"/>
</dbReference>
<comment type="subunit">
    <text evidence="9">The complex is composed of two ATP-binding proteins (XacJ and XacK), two transmembrane proteins (XacH and XacI) and a solute-binding protein (XacG).</text>
</comment>
<dbReference type="Gene3D" id="3.40.50.300">
    <property type="entry name" value="P-loop containing nucleotide triphosphate hydrolases"/>
    <property type="match status" value="1"/>
</dbReference>
<reference evidence="12 13" key="1">
    <citation type="journal article" date="2019" name="Int. J. Syst. Evol. Microbiol.">
        <title>The Global Catalogue of Microorganisms (GCM) 10K type strain sequencing project: providing services to taxonomists for standard genome sequencing and annotation.</title>
        <authorList>
            <consortium name="The Broad Institute Genomics Platform"/>
            <consortium name="The Broad Institute Genome Sequencing Center for Infectious Disease"/>
            <person name="Wu L."/>
            <person name="Ma J."/>
        </authorList>
    </citation>
    <scope>NUCLEOTIDE SEQUENCE [LARGE SCALE GENOMIC DNA]</scope>
    <source>
        <strain evidence="12 13">CGMCC 1.12121</strain>
    </source>
</reference>
<dbReference type="CDD" id="cd03301">
    <property type="entry name" value="ABC_MalK_N"/>
    <property type="match status" value="1"/>
</dbReference>
<comment type="catalytic activity">
    <reaction evidence="6">
        <text>L-arabinose(out) + ATP + H2O = L-arabinose(in) + ADP + phosphate + H(+)</text>
        <dbReference type="Rhea" id="RHEA:30007"/>
        <dbReference type="ChEBI" id="CHEBI:15377"/>
        <dbReference type="ChEBI" id="CHEBI:15378"/>
        <dbReference type="ChEBI" id="CHEBI:17535"/>
        <dbReference type="ChEBI" id="CHEBI:30616"/>
        <dbReference type="ChEBI" id="CHEBI:43474"/>
        <dbReference type="ChEBI" id="CHEBI:456216"/>
        <dbReference type="EC" id="7.5.2.13"/>
    </reaction>
    <physiologicalReaction direction="left-to-right" evidence="6">
        <dbReference type="Rhea" id="RHEA:30008"/>
    </physiologicalReaction>
</comment>
<dbReference type="PROSITE" id="PS50893">
    <property type="entry name" value="ABC_TRANSPORTER_2"/>
    <property type="match status" value="1"/>
</dbReference>
<organism evidence="12 13">
    <name type="scientific">Halobellus rarus</name>
    <dbReference type="NCBI Taxonomy" id="1126237"/>
    <lineage>
        <taxon>Archaea</taxon>
        <taxon>Methanobacteriati</taxon>
        <taxon>Methanobacteriota</taxon>
        <taxon>Stenosarchaea group</taxon>
        <taxon>Halobacteria</taxon>
        <taxon>Halobacteriales</taxon>
        <taxon>Haloferacaceae</taxon>
        <taxon>Halobellus</taxon>
    </lineage>
</organism>
<dbReference type="SMART" id="SM00382">
    <property type="entry name" value="AAA"/>
    <property type="match status" value="1"/>
</dbReference>
<evidence type="ECO:0000256" key="5">
    <source>
        <dbReference type="ARBA" id="ARBA00050355"/>
    </source>
</evidence>
<dbReference type="InterPro" id="IPR027417">
    <property type="entry name" value="P-loop_NTPase"/>
</dbReference>
<evidence type="ECO:0000256" key="9">
    <source>
        <dbReference type="ARBA" id="ARBA00065962"/>
    </source>
</evidence>
<dbReference type="InterPro" id="IPR047641">
    <property type="entry name" value="ABC_transpr_MalK/UgpC-like"/>
</dbReference>
<comment type="subcellular location">
    <subcellularLocation>
        <location evidence="1">Cell membrane</location>
        <topology evidence="1">Peripheral membrane protein</topology>
    </subcellularLocation>
</comment>
<feature type="domain" description="ABC transporter" evidence="11">
    <location>
        <begin position="4"/>
        <end position="234"/>
    </location>
</feature>
<keyword evidence="4 12" id="KW-0067">ATP-binding</keyword>
<dbReference type="InterPro" id="IPR040582">
    <property type="entry name" value="OB_MalK-like"/>
</dbReference>
<dbReference type="PANTHER" id="PTHR43875:SF1">
    <property type="entry name" value="OSMOPROTECTIVE COMPOUNDS UPTAKE ATP-BINDING PROTEIN GGTA"/>
    <property type="match status" value="1"/>
</dbReference>
<name>A0ABD6CIA4_9EURY</name>
<dbReference type="PANTHER" id="PTHR43875">
    <property type="entry name" value="MALTODEXTRIN IMPORT ATP-BINDING PROTEIN MSMX"/>
    <property type="match status" value="1"/>
</dbReference>
<evidence type="ECO:0000256" key="8">
    <source>
        <dbReference type="ARBA" id="ARBA00061029"/>
    </source>
</evidence>
<dbReference type="Gene3D" id="2.40.50.140">
    <property type="entry name" value="Nucleic acid-binding proteins"/>
    <property type="match status" value="1"/>
</dbReference>
<dbReference type="AlphaFoldDB" id="A0ABD6CIA4"/>
<evidence type="ECO:0000259" key="11">
    <source>
        <dbReference type="PROSITE" id="PS50893"/>
    </source>
</evidence>
<dbReference type="InterPro" id="IPR017871">
    <property type="entry name" value="ABC_transporter-like_CS"/>
</dbReference>
<evidence type="ECO:0000313" key="13">
    <source>
        <dbReference type="Proteomes" id="UP001597085"/>
    </source>
</evidence>
<dbReference type="InterPro" id="IPR003593">
    <property type="entry name" value="AAA+_ATPase"/>
</dbReference>
<keyword evidence="3" id="KW-0547">Nucleotide-binding</keyword>
<evidence type="ECO:0000256" key="3">
    <source>
        <dbReference type="ARBA" id="ARBA00022741"/>
    </source>
</evidence>
<evidence type="ECO:0000256" key="6">
    <source>
        <dbReference type="ARBA" id="ARBA00051890"/>
    </source>
</evidence>
<dbReference type="InterPro" id="IPR015855">
    <property type="entry name" value="ABC_transpr_MalK-like"/>
</dbReference>
<dbReference type="GO" id="GO:0005524">
    <property type="term" value="F:ATP binding"/>
    <property type="evidence" value="ECO:0007669"/>
    <property type="project" value="UniProtKB-KW"/>
</dbReference>
<dbReference type="EMBL" id="JBHUDK010000002">
    <property type="protein sequence ID" value="MFD1597884.1"/>
    <property type="molecule type" value="Genomic_DNA"/>
</dbReference>
<dbReference type="InterPro" id="IPR012340">
    <property type="entry name" value="NA-bd_OB-fold"/>
</dbReference>
<comment type="function">
    <text evidence="7">Part of the ABC transporter complex XacGHIJK involved in the uptake of xylose and arabinose. Responsible for energy coupling to the transport system.</text>
</comment>
<accession>A0ABD6CIA4</accession>
<protein>
    <recommendedName>
        <fullName evidence="10">ABC-type D-xylose/L-arabinose transporter</fullName>
        <ecNumber evidence="10">7.5.2.13</ecNumber>
    </recommendedName>
</protein>
<evidence type="ECO:0000313" key="12">
    <source>
        <dbReference type="EMBL" id="MFD1597884.1"/>
    </source>
</evidence>
<proteinExistence type="inferred from homology"/>
<evidence type="ECO:0000256" key="1">
    <source>
        <dbReference type="ARBA" id="ARBA00004202"/>
    </source>
</evidence>
<evidence type="ECO:0000256" key="10">
    <source>
        <dbReference type="ARBA" id="ARBA00066315"/>
    </source>
</evidence>
<dbReference type="RefSeq" id="WP_256421309.1">
    <property type="nucleotide sequence ID" value="NZ_JANHDI010000007.1"/>
</dbReference>
<dbReference type="Pfam" id="PF00005">
    <property type="entry name" value="ABC_tran"/>
    <property type="match status" value="1"/>
</dbReference>
<dbReference type="GO" id="GO:0005886">
    <property type="term" value="C:plasma membrane"/>
    <property type="evidence" value="ECO:0007669"/>
    <property type="project" value="UniProtKB-SubCell"/>
</dbReference>
<dbReference type="GO" id="GO:1902495">
    <property type="term" value="C:transmembrane transporter complex"/>
    <property type="evidence" value="ECO:0007669"/>
    <property type="project" value="UniProtKB-ARBA"/>
</dbReference>
<dbReference type="EC" id="7.5.2.13" evidence="10"/>
<evidence type="ECO:0000256" key="7">
    <source>
        <dbReference type="ARBA" id="ARBA00053454"/>
    </source>
</evidence>